<evidence type="ECO:0000313" key="2">
    <source>
        <dbReference type="Proteomes" id="UP001207408"/>
    </source>
</evidence>
<dbReference type="Proteomes" id="UP001207408">
    <property type="component" value="Unassembled WGS sequence"/>
</dbReference>
<evidence type="ECO:0000313" key="1">
    <source>
        <dbReference type="EMBL" id="MCW3807640.1"/>
    </source>
</evidence>
<keyword evidence="2" id="KW-1185">Reference proteome</keyword>
<dbReference type="AlphaFoldDB" id="A0AAE3SMK3"/>
<dbReference type="PROSITE" id="PS51365">
    <property type="entry name" value="RENAL_DIPEPTIDASE_2"/>
    <property type="match status" value="1"/>
</dbReference>
<dbReference type="SUPFAM" id="SSF51556">
    <property type="entry name" value="Metallo-dependent hydrolases"/>
    <property type="match status" value="1"/>
</dbReference>
<dbReference type="Gene3D" id="1.10.287.650">
    <property type="entry name" value="L27 domain"/>
    <property type="match status" value="1"/>
</dbReference>
<accession>A0AAE3SMK3</accession>
<dbReference type="PANTHER" id="PTHR10443">
    <property type="entry name" value="MICROSOMAL DIPEPTIDASE"/>
    <property type="match status" value="1"/>
</dbReference>
<protein>
    <submittedName>
        <fullName evidence="1">Dipeptidase</fullName>
    </submittedName>
</protein>
<sequence length="401" mass="44838">MALFKTSIVLLTLSLFIPKNYSLKEAIDVHNSVTTIDTHCDTPMKFVNNGFDISKNHEAPSSRVDIPRMEQGGLDAIFFAIFTSQKKRTEANYVEAYDLANQMIDSTMVSLKANKKSSGLALYANDITNLEKESKRAICLGMENGFPIATDIKRVKEFYKKGIRYLTLCHTANNDICDSSTDPVGPEHNGLSTFGEEVVGNMNKLGMIIDISHISDSSFYDVIRLSKAPVIASHSSVRSVCNHPRNMSDDMIRTLAKNNGVIQICILGDYIKAPDTTSVNYIKLEELRKKYNNYQYKNDEERKKAWAEWHEINEKYPPVLPTIADAVDHIDYVVNLVGVDHVGIGSDFDGGGGLADCTSVADFPKITLELLNRGYTREEIAKIWGGNFLRVFKEVERVAES</sequence>
<organism evidence="1 2">
    <name type="scientific">Plebeiibacterium marinum</name>
    <dbReference type="NCBI Taxonomy" id="2992111"/>
    <lineage>
        <taxon>Bacteria</taxon>
        <taxon>Pseudomonadati</taxon>
        <taxon>Bacteroidota</taxon>
        <taxon>Bacteroidia</taxon>
        <taxon>Marinilabiliales</taxon>
        <taxon>Marinilabiliaceae</taxon>
        <taxon>Plebeiibacterium</taxon>
    </lineage>
</organism>
<dbReference type="InterPro" id="IPR032466">
    <property type="entry name" value="Metal_Hydrolase"/>
</dbReference>
<dbReference type="PANTHER" id="PTHR10443:SF12">
    <property type="entry name" value="DIPEPTIDASE"/>
    <property type="match status" value="1"/>
</dbReference>
<dbReference type="GO" id="GO:0070573">
    <property type="term" value="F:metallodipeptidase activity"/>
    <property type="evidence" value="ECO:0007669"/>
    <property type="project" value="InterPro"/>
</dbReference>
<reference evidence="1" key="1">
    <citation type="submission" date="2022-10" db="EMBL/GenBank/DDBJ databases">
        <authorList>
            <person name="Yu W.X."/>
        </authorList>
    </citation>
    <scope>NUCLEOTIDE SEQUENCE</scope>
    <source>
        <strain evidence="1">D04</strain>
    </source>
</reference>
<comment type="caution">
    <text evidence="1">The sequence shown here is derived from an EMBL/GenBank/DDBJ whole genome shotgun (WGS) entry which is preliminary data.</text>
</comment>
<name>A0AAE3SMK3_9BACT</name>
<dbReference type="InterPro" id="IPR008257">
    <property type="entry name" value="Pept_M19"/>
</dbReference>
<gene>
    <name evidence="1" type="ORF">OM074_18580</name>
</gene>
<dbReference type="EMBL" id="JAPDPI010000053">
    <property type="protein sequence ID" value="MCW3807640.1"/>
    <property type="molecule type" value="Genomic_DNA"/>
</dbReference>
<dbReference type="RefSeq" id="WP_301202078.1">
    <property type="nucleotide sequence ID" value="NZ_JAPDPI010000053.1"/>
</dbReference>
<dbReference type="Gene3D" id="3.20.20.140">
    <property type="entry name" value="Metal-dependent hydrolases"/>
    <property type="match status" value="1"/>
</dbReference>
<dbReference type="CDD" id="cd01301">
    <property type="entry name" value="rDP_like"/>
    <property type="match status" value="1"/>
</dbReference>
<proteinExistence type="predicted"/>
<dbReference type="Pfam" id="PF01244">
    <property type="entry name" value="Peptidase_M19"/>
    <property type="match status" value="1"/>
</dbReference>
<dbReference type="GO" id="GO:0006508">
    <property type="term" value="P:proteolysis"/>
    <property type="evidence" value="ECO:0007669"/>
    <property type="project" value="InterPro"/>
</dbReference>